<organism evidence="2 3">
    <name type="scientific">Kitasatospora kazusensis</name>
    <dbReference type="NCBI Taxonomy" id="407974"/>
    <lineage>
        <taxon>Bacteria</taxon>
        <taxon>Bacillati</taxon>
        <taxon>Actinomycetota</taxon>
        <taxon>Actinomycetes</taxon>
        <taxon>Kitasatosporales</taxon>
        <taxon>Streptomycetaceae</taxon>
        <taxon>Kitasatospora</taxon>
    </lineage>
</organism>
<reference evidence="3" key="1">
    <citation type="journal article" date="2019" name="Int. J. Syst. Evol. Microbiol.">
        <title>The Global Catalogue of Microorganisms (GCM) 10K type strain sequencing project: providing services to taxonomists for standard genome sequencing and annotation.</title>
        <authorList>
            <consortium name="The Broad Institute Genomics Platform"/>
            <consortium name="The Broad Institute Genome Sequencing Center for Infectious Disease"/>
            <person name="Wu L."/>
            <person name="Ma J."/>
        </authorList>
    </citation>
    <scope>NUCLEOTIDE SEQUENCE [LARGE SCALE GENOMIC DNA]</scope>
    <source>
        <strain evidence="3">JCM 14560</strain>
    </source>
</reference>
<evidence type="ECO:0000256" key="1">
    <source>
        <dbReference type="SAM" id="Phobius"/>
    </source>
</evidence>
<comment type="caution">
    <text evidence="2">The sequence shown here is derived from an EMBL/GenBank/DDBJ whole genome shotgun (WGS) entry which is preliminary data.</text>
</comment>
<keyword evidence="1" id="KW-1133">Transmembrane helix</keyword>
<keyword evidence="1" id="KW-0472">Membrane</keyword>
<protein>
    <submittedName>
        <fullName evidence="2">Uncharacterized protein</fullName>
    </submittedName>
</protein>
<evidence type="ECO:0000313" key="3">
    <source>
        <dbReference type="Proteomes" id="UP001422759"/>
    </source>
</evidence>
<gene>
    <name evidence="2" type="ORF">GCM10009760_64220</name>
</gene>
<sequence length="55" mass="5715">MRPSRDQAPVMGGVWVAVVVRRRFSVAGVVVVAGQCFVSLNGGAVFVLNGGVVSR</sequence>
<feature type="transmembrane region" description="Helical" evidence="1">
    <location>
        <begin position="24"/>
        <end position="48"/>
    </location>
</feature>
<dbReference type="EMBL" id="BAAANT010000094">
    <property type="protein sequence ID" value="GAA1501379.1"/>
    <property type="molecule type" value="Genomic_DNA"/>
</dbReference>
<dbReference type="Proteomes" id="UP001422759">
    <property type="component" value="Unassembled WGS sequence"/>
</dbReference>
<keyword evidence="1" id="KW-0812">Transmembrane</keyword>
<accession>A0ABP4KHF7</accession>
<keyword evidence="3" id="KW-1185">Reference proteome</keyword>
<proteinExistence type="predicted"/>
<evidence type="ECO:0000313" key="2">
    <source>
        <dbReference type="EMBL" id="GAA1501379.1"/>
    </source>
</evidence>
<name>A0ABP4KHF7_9ACTN</name>